<evidence type="ECO:0000313" key="4">
    <source>
        <dbReference type="Proteomes" id="UP000632774"/>
    </source>
</evidence>
<dbReference type="InterPro" id="IPR049349">
    <property type="entry name" value="DUF2264_N"/>
</dbReference>
<dbReference type="InterPro" id="IPR016624">
    <property type="entry name" value="UCP014753"/>
</dbReference>
<dbReference type="PANTHER" id="PTHR35339:SF3">
    <property type="entry name" value="DUF2264 DOMAIN-CONTAINING PROTEIN"/>
    <property type="match status" value="1"/>
</dbReference>
<accession>A0ABR9XEB1</accession>
<dbReference type="EMBL" id="JADFFM010000001">
    <property type="protein sequence ID" value="MBE9665723.1"/>
    <property type="molecule type" value="Genomic_DNA"/>
</dbReference>
<keyword evidence="4" id="KW-1185">Reference proteome</keyword>
<evidence type="ECO:0000259" key="2">
    <source>
        <dbReference type="Pfam" id="PF10022"/>
    </source>
</evidence>
<evidence type="ECO:0000313" key="3">
    <source>
        <dbReference type="EMBL" id="MBE9665723.1"/>
    </source>
</evidence>
<feature type="signal peptide" evidence="1">
    <location>
        <begin position="1"/>
        <end position="19"/>
    </location>
</feature>
<keyword evidence="1" id="KW-0732">Signal</keyword>
<dbReference type="Pfam" id="PF10022">
    <property type="entry name" value="DUF2264"/>
    <property type="match status" value="1"/>
</dbReference>
<organism evidence="3 4">
    <name type="scientific">Mucilaginibacter boryungensis</name>
    <dbReference type="NCBI Taxonomy" id="768480"/>
    <lineage>
        <taxon>Bacteria</taxon>
        <taxon>Pseudomonadati</taxon>
        <taxon>Bacteroidota</taxon>
        <taxon>Sphingobacteriia</taxon>
        <taxon>Sphingobacteriales</taxon>
        <taxon>Sphingobacteriaceae</taxon>
        <taxon>Mucilaginibacter</taxon>
    </lineage>
</organism>
<feature type="chain" id="PRO_5045243794" evidence="1">
    <location>
        <begin position="20"/>
        <end position="110"/>
    </location>
</feature>
<dbReference type="RefSeq" id="WP_194105114.1">
    <property type="nucleotide sequence ID" value="NZ_JADFFM010000001.1"/>
</dbReference>
<sequence>MRTIILLAAILGIANCATAQIPNPPLSKDRKFWLDEGWLNIGLYGEQPGLADFYITTGSLYTPMNIFLPLGLPYSDEFWGTPALPWTSVKIWNGTDTEAEADHAMDTNKS</sequence>
<evidence type="ECO:0000256" key="1">
    <source>
        <dbReference type="SAM" id="SignalP"/>
    </source>
</evidence>
<dbReference type="PANTHER" id="PTHR35339">
    <property type="entry name" value="LINALOOL DEHYDRATASE_ISOMERASE DOMAIN-CONTAINING PROTEIN"/>
    <property type="match status" value="1"/>
</dbReference>
<comment type="caution">
    <text evidence="3">The sequence shown here is derived from an EMBL/GenBank/DDBJ whole genome shotgun (WGS) entry which is preliminary data.</text>
</comment>
<proteinExistence type="predicted"/>
<reference evidence="3 4" key="1">
    <citation type="submission" date="2020-10" db="EMBL/GenBank/DDBJ databases">
        <title>Mucilaginibacter mali sp. nov., isolated from rhizosphere soil of apple orchard.</title>
        <authorList>
            <person name="Lee J.-S."/>
            <person name="Kim H.S."/>
            <person name="Kim J.-S."/>
        </authorList>
    </citation>
    <scope>NUCLEOTIDE SEQUENCE [LARGE SCALE GENOMIC DNA]</scope>
    <source>
        <strain evidence="3 4">KCTC 23157</strain>
    </source>
</reference>
<gene>
    <name evidence="3" type="ORF">IRJ18_05070</name>
</gene>
<protein>
    <submittedName>
        <fullName evidence="3">DUF2264 domain-containing protein</fullName>
    </submittedName>
</protein>
<feature type="domain" description="DUF2264" evidence="2">
    <location>
        <begin position="29"/>
        <end position="86"/>
    </location>
</feature>
<name>A0ABR9XEB1_9SPHI</name>
<dbReference type="Proteomes" id="UP000632774">
    <property type="component" value="Unassembled WGS sequence"/>
</dbReference>